<dbReference type="GO" id="GO:0005524">
    <property type="term" value="F:ATP binding"/>
    <property type="evidence" value="ECO:0007669"/>
    <property type="project" value="UniProtKB-KW"/>
</dbReference>
<sequence>MQKQEILNYLKTGNLPEFLKNPVELEELSGGLANHVWKIQYPDSSVVLKQYTAYLKYNPNIKLSENRSLVEWESLSAAYKLAKNDKFWTVPKPLFYDSGHHVIFMEYFHCTNLFSLLSKSTDISGDLNWISDAIQSFINDLGGINVPAEVISDTPVVRYYRNDQKNIPERLSMVGIPALEIEAYFNTVRNEVTNTVIFGDLWPASVLVDIEHRKIVVVDWEACRFGYRYNDFVQFLGNLYLMMNGEPFHNQNCKLLFDLILQRLPDKSQNTKLRLLDMIVSLSQYDHWKIPDLKSTLKKAVEINL</sequence>
<evidence type="ECO:0000313" key="7">
    <source>
        <dbReference type="EMBL" id="KAJ3252231.1"/>
    </source>
</evidence>
<evidence type="ECO:0000256" key="3">
    <source>
        <dbReference type="ARBA" id="ARBA00022741"/>
    </source>
</evidence>
<dbReference type="Pfam" id="PF01636">
    <property type="entry name" value="APH"/>
    <property type="match status" value="1"/>
</dbReference>
<evidence type="ECO:0000256" key="5">
    <source>
        <dbReference type="ARBA" id="ARBA00022840"/>
    </source>
</evidence>
<feature type="domain" description="Aminoglycoside phosphotransferase" evidence="6">
    <location>
        <begin position="25"/>
        <end position="238"/>
    </location>
</feature>
<evidence type="ECO:0000313" key="8">
    <source>
        <dbReference type="Proteomes" id="UP001210925"/>
    </source>
</evidence>
<keyword evidence="8" id="KW-1185">Reference proteome</keyword>
<evidence type="ECO:0000256" key="1">
    <source>
        <dbReference type="ARBA" id="ARBA00010165"/>
    </source>
</evidence>
<accession>A0AAD5UE33</accession>
<dbReference type="Proteomes" id="UP001210925">
    <property type="component" value="Unassembled WGS sequence"/>
</dbReference>
<keyword evidence="5" id="KW-0067">ATP-binding</keyword>
<keyword evidence="4" id="KW-0418">Kinase</keyword>
<dbReference type="PANTHER" id="PTHR34273">
    <property type="entry name" value="METHYLTHIORIBOSE KINASE"/>
    <property type="match status" value="1"/>
</dbReference>
<dbReference type="InterPro" id="IPR002575">
    <property type="entry name" value="Aminoglycoside_PTrfase"/>
</dbReference>
<keyword evidence="3" id="KW-0547">Nucleotide-binding</keyword>
<dbReference type="InterPro" id="IPR011009">
    <property type="entry name" value="Kinase-like_dom_sf"/>
</dbReference>
<reference evidence="7" key="1">
    <citation type="submission" date="2020-05" db="EMBL/GenBank/DDBJ databases">
        <title>Phylogenomic resolution of chytrid fungi.</title>
        <authorList>
            <person name="Stajich J.E."/>
            <person name="Amses K."/>
            <person name="Simmons R."/>
            <person name="Seto K."/>
            <person name="Myers J."/>
            <person name="Bonds A."/>
            <person name="Quandt C.A."/>
            <person name="Barry K."/>
            <person name="Liu P."/>
            <person name="Grigoriev I."/>
            <person name="Longcore J.E."/>
            <person name="James T.Y."/>
        </authorList>
    </citation>
    <scope>NUCLEOTIDE SEQUENCE</scope>
    <source>
        <strain evidence="7">PLAUS21</strain>
    </source>
</reference>
<name>A0AAD5UE33_9FUNG</name>
<proteinExistence type="inferred from homology"/>
<dbReference type="SUPFAM" id="SSF56112">
    <property type="entry name" value="Protein kinase-like (PK-like)"/>
    <property type="match status" value="1"/>
</dbReference>
<protein>
    <recommendedName>
        <fullName evidence="6">Aminoglycoside phosphotransferase domain-containing protein</fullName>
    </recommendedName>
</protein>
<comment type="caution">
    <text evidence="7">The sequence shown here is derived from an EMBL/GenBank/DDBJ whole genome shotgun (WGS) entry which is preliminary data.</text>
</comment>
<evidence type="ECO:0000259" key="6">
    <source>
        <dbReference type="Pfam" id="PF01636"/>
    </source>
</evidence>
<comment type="similarity">
    <text evidence="1">Belongs to the methylthioribose kinase family.</text>
</comment>
<dbReference type="EMBL" id="JADGKB010000149">
    <property type="protein sequence ID" value="KAJ3252231.1"/>
    <property type="molecule type" value="Genomic_DNA"/>
</dbReference>
<dbReference type="GO" id="GO:0016301">
    <property type="term" value="F:kinase activity"/>
    <property type="evidence" value="ECO:0007669"/>
    <property type="project" value="UniProtKB-KW"/>
</dbReference>
<organism evidence="7 8">
    <name type="scientific">Boothiomyces macroporosus</name>
    <dbReference type="NCBI Taxonomy" id="261099"/>
    <lineage>
        <taxon>Eukaryota</taxon>
        <taxon>Fungi</taxon>
        <taxon>Fungi incertae sedis</taxon>
        <taxon>Chytridiomycota</taxon>
        <taxon>Chytridiomycota incertae sedis</taxon>
        <taxon>Chytridiomycetes</taxon>
        <taxon>Rhizophydiales</taxon>
        <taxon>Terramycetaceae</taxon>
        <taxon>Boothiomyces</taxon>
    </lineage>
</organism>
<dbReference type="PANTHER" id="PTHR34273:SF2">
    <property type="entry name" value="METHYLTHIORIBOSE KINASE"/>
    <property type="match status" value="1"/>
</dbReference>
<gene>
    <name evidence="7" type="ORF">HK103_001666</name>
</gene>
<keyword evidence="2" id="KW-0808">Transferase</keyword>
<dbReference type="Gene3D" id="3.30.200.20">
    <property type="entry name" value="Phosphorylase Kinase, domain 1"/>
    <property type="match status" value="1"/>
</dbReference>
<evidence type="ECO:0000256" key="2">
    <source>
        <dbReference type="ARBA" id="ARBA00022679"/>
    </source>
</evidence>
<evidence type="ECO:0000256" key="4">
    <source>
        <dbReference type="ARBA" id="ARBA00022777"/>
    </source>
</evidence>
<dbReference type="Gene3D" id="3.90.1200.10">
    <property type="match status" value="1"/>
</dbReference>
<dbReference type="AlphaFoldDB" id="A0AAD5UE33"/>